<dbReference type="Proteomes" id="UP000308671">
    <property type="component" value="Unassembled WGS sequence"/>
</dbReference>
<evidence type="ECO:0000313" key="1">
    <source>
        <dbReference type="EMBL" id="THV51152.1"/>
    </source>
</evidence>
<keyword evidence="2" id="KW-1185">Reference proteome</keyword>
<reference evidence="1 2" key="1">
    <citation type="submission" date="2017-12" db="EMBL/GenBank/DDBJ databases">
        <title>Comparative genomics of Botrytis spp.</title>
        <authorList>
            <person name="Valero-Jimenez C.A."/>
            <person name="Tapia P."/>
            <person name="Veloso J."/>
            <person name="Silva-Moreno E."/>
            <person name="Staats M."/>
            <person name="Valdes J.H."/>
            <person name="Van Kan J.A.L."/>
        </authorList>
    </citation>
    <scope>NUCLEOTIDE SEQUENCE [LARGE SCALE GENOMIC DNA]</scope>
    <source>
        <strain evidence="1 2">MUCL435</strain>
    </source>
</reference>
<dbReference type="AlphaFoldDB" id="A0A4S8R3A6"/>
<proteinExistence type="predicted"/>
<dbReference type="EMBL" id="PQXL01000121">
    <property type="protein sequence ID" value="THV51152.1"/>
    <property type="molecule type" value="Genomic_DNA"/>
</dbReference>
<comment type="caution">
    <text evidence="1">The sequence shown here is derived from an EMBL/GenBank/DDBJ whole genome shotgun (WGS) entry which is preliminary data.</text>
</comment>
<name>A0A4S8R3A6_9HELO</name>
<organism evidence="1 2">
    <name type="scientific">Botrytis galanthina</name>
    <dbReference type="NCBI Taxonomy" id="278940"/>
    <lineage>
        <taxon>Eukaryota</taxon>
        <taxon>Fungi</taxon>
        <taxon>Dikarya</taxon>
        <taxon>Ascomycota</taxon>
        <taxon>Pezizomycotina</taxon>
        <taxon>Leotiomycetes</taxon>
        <taxon>Helotiales</taxon>
        <taxon>Sclerotiniaceae</taxon>
        <taxon>Botrytis</taxon>
    </lineage>
</organism>
<evidence type="ECO:0000313" key="2">
    <source>
        <dbReference type="Proteomes" id="UP000308671"/>
    </source>
</evidence>
<accession>A0A4S8R3A6</accession>
<protein>
    <submittedName>
        <fullName evidence="1">Uncharacterized protein</fullName>
    </submittedName>
</protein>
<gene>
    <name evidence="1" type="ORF">BGAL_0121g00160</name>
</gene>
<sequence length="67" mass="7729">MVLARTKGLFREIPYSAISSSPKLAMPRQKSGPKFQLNKLDEMVETITAFPRGKNQSREWPQTEHLR</sequence>